<dbReference type="KEGG" id="bcai:K788_0006348"/>
<dbReference type="AlphaFoldDB" id="A0A0P0RGG8"/>
<sequence length="51" mass="5676">MIFASMRETRRQPAFMHALSSIAVQNTVAGSPKVSQSYWQHERPGAGQKDS</sequence>
<dbReference type="EMBL" id="CP012747">
    <property type="protein sequence ID" value="ALL67706.1"/>
    <property type="molecule type" value="Genomic_DNA"/>
</dbReference>
<reference evidence="1 2" key="1">
    <citation type="journal article" date="2014" name="Genome Announc.">
        <title>Draft Genome Sequence of the Haloacid-Degrading Burkholderia caribensis Strain MBA4.</title>
        <authorList>
            <person name="Pan Y."/>
            <person name="Kong K.F."/>
            <person name="Tsang J.S."/>
        </authorList>
    </citation>
    <scope>NUCLEOTIDE SEQUENCE [LARGE SCALE GENOMIC DNA]</scope>
    <source>
        <strain evidence="1 2">MBA4</strain>
    </source>
</reference>
<proteinExistence type="predicted"/>
<evidence type="ECO:0000313" key="2">
    <source>
        <dbReference type="Proteomes" id="UP000019146"/>
    </source>
</evidence>
<protein>
    <submittedName>
        <fullName evidence="1">Uncharacterized protein</fullName>
    </submittedName>
</protein>
<gene>
    <name evidence="1" type="ORF">K788_0006348</name>
</gene>
<dbReference type="Proteomes" id="UP000019146">
    <property type="component" value="Chromosome 2"/>
</dbReference>
<organism evidence="1 2">
    <name type="scientific">Paraburkholderia caribensis MBA4</name>
    <dbReference type="NCBI Taxonomy" id="1323664"/>
    <lineage>
        <taxon>Bacteria</taxon>
        <taxon>Pseudomonadati</taxon>
        <taxon>Pseudomonadota</taxon>
        <taxon>Betaproteobacteria</taxon>
        <taxon>Burkholderiales</taxon>
        <taxon>Burkholderiaceae</taxon>
        <taxon>Paraburkholderia</taxon>
    </lineage>
</organism>
<accession>A0A0P0RGG8</accession>
<name>A0A0P0RGG8_9BURK</name>
<evidence type="ECO:0000313" key="1">
    <source>
        <dbReference type="EMBL" id="ALL67706.1"/>
    </source>
</evidence>